<evidence type="ECO:0000313" key="1">
    <source>
        <dbReference type="EMBL" id="EMD34450.1"/>
    </source>
</evidence>
<proteinExistence type="predicted"/>
<dbReference type="OrthoDB" id="3270380at2759"/>
<protein>
    <submittedName>
        <fullName evidence="1">Uncharacterized protein</fullName>
    </submittedName>
</protein>
<dbReference type="EMBL" id="KB445803">
    <property type="protein sequence ID" value="EMD34450.1"/>
    <property type="molecule type" value="Genomic_DNA"/>
</dbReference>
<name>M2QQL6_CERS8</name>
<keyword evidence="2" id="KW-1185">Reference proteome</keyword>
<evidence type="ECO:0000313" key="2">
    <source>
        <dbReference type="Proteomes" id="UP000016930"/>
    </source>
</evidence>
<organism evidence="1 2">
    <name type="scientific">Ceriporiopsis subvermispora (strain B)</name>
    <name type="common">White-rot fungus</name>
    <name type="synonym">Gelatoporia subvermispora</name>
    <dbReference type="NCBI Taxonomy" id="914234"/>
    <lineage>
        <taxon>Eukaryota</taxon>
        <taxon>Fungi</taxon>
        <taxon>Dikarya</taxon>
        <taxon>Basidiomycota</taxon>
        <taxon>Agaricomycotina</taxon>
        <taxon>Agaricomycetes</taxon>
        <taxon>Polyporales</taxon>
        <taxon>Gelatoporiaceae</taxon>
        <taxon>Gelatoporia</taxon>
    </lineage>
</organism>
<dbReference type="HOGENOM" id="CLU_639344_0_0_1"/>
<gene>
    <name evidence="1" type="ORF">CERSUDRAFT_75985</name>
</gene>
<reference evidence="1 2" key="1">
    <citation type="journal article" date="2012" name="Proc. Natl. Acad. Sci. U.S.A.">
        <title>Comparative genomics of Ceriporiopsis subvermispora and Phanerochaete chrysosporium provide insight into selective ligninolysis.</title>
        <authorList>
            <person name="Fernandez-Fueyo E."/>
            <person name="Ruiz-Duenas F.J."/>
            <person name="Ferreira P."/>
            <person name="Floudas D."/>
            <person name="Hibbett D.S."/>
            <person name="Canessa P."/>
            <person name="Larrondo L.F."/>
            <person name="James T.Y."/>
            <person name="Seelenfreund D."/>
            <person name="Lobos S."/>
            <person name="Polanco R."/>
            <person name="Tello M."/>
            <person name="Honda Y."/>
            <person name="Watanabe T."/>
            <person name="Watanabe T."/>
            <person name="Ryu J.S."/>
            <person name="Kubicek C.P."/>
            <person name="Schmoll M."/>
            <person name="Gaskell J."/>
            <person name="Hammel K.E."/>
            <person name="St John F.J."/>
            <person name="Vanden Wymelenberg A."/>
            <person name="Sabat G."/>
            <person name="Splinter BonDurant S."/>
            <person name="Syed K."/>
            <person name="Yadav J.S."/>
            <person name="Doddapaneni H."/>
            <person name="Subramanian V."/>
            <person name="Lavin J.L."/>
            <person name="Oguiza J.A."/>
            <person name="Perez G."/>
            <person name="Pisabarro A.G."/>
            <person name="Ramirez L."/>
            <person name="Santoyo F."/>
            <person name="Master E."/>
            <person name="Coutinho P.M."/>
            <person name="Henrissat B."/>
            <person name="Lombard V."/>
            <person name="Magnuson J.K."/>
            <person name="Kuees U."/>
            <person name="Hori C."/>
            <person name="Igarashi K."/>
            <person name="Samejima M."/>
            <person name="Held B.W."/>
            <person name="Barry K.W."/>
            <person name="LaButti K.M."/>
            <person name="Lapidus A."/>
            <person name="Lindquist E.A."/>
            <person name="Lucas S.M."/>
            <person name="Riley R."/>
            <person name="Salamov A.A."/>
            <person name="Hoffmeister D."/>
            <person name="Schwenk D."/>
            <person name="Hadar Y."/>
            <person name="Yarden O."/>
            <person name="de Vries R.P."/>
            <person name="Wiebenga A."/>
            <person name="Stenlid J."/>
            <person name="Eastwood D."/>
            <person name="Grigoriev I.V."/>
            <person name="Berka R.M."/>
            <person name="Blanchette R.A."/>
            <person name="Kersten P."/>
            <person name="Martinez A.T."/>
            <person name="Vicuna R."/>
            <person name="Cullen D."/>
        </authorList>
    </citation>
    <scope>NUCLEOTIDE SEQUENCE [LARGE SCALE GENOMIC DNA]</scope>
    <source>
        <strain evidence="1 2">B</strain>
    </source>
</reference>
<dbReference type="AlphaFoldDB" id="M2QQL6"/>
<accession>M2QQL6</accession>
<sequence length="429" mass="48128">MSSCTTLHNPELTISRRDNTPQWSNARWWRITLIDALTASSAASSHITTSVVTGSTALVFFEDATTFTPNTLDICTPMGHLLKVVNYLTEEEGYSIEPGWIPAYKGRFRSARRLNRPNGSIVQLFESGTRSALHPIPFQNGTHLINWLSADEYCCVYPLLKLVHCSLISPCRMTPASCFREPTEQLAGWIDTQHTRGYGLRLFNHAWAREVRPDFPCNRQAGCPFTARWFGNAYCLTGTTSGSLPSVGRQVQDIIIIWWRGGPNCEHILKQTVPETGTLRRLLCEHNTVVAGVAALQLFVPNMHYKGNLQILVPCDTFGPMMATLDDELHTQVISTSLDHEGDRGLWQIAQLQAATRQIQLCESSTASSLLPITRGVFTHLFNWFNSDNYAIAYPALTLSRRGILTKRQVSSWAQKQHISMPTKQRYGC</sequence>
<dbReference type="Proteomes" id="UP000016930">
    <property type="component" value="Unassembled WGS sequence"/>
</dbReference>